<organism evidence="2 3">
    <name type="scientific">Novosphingobium fluoreni</name>
    <dbReference type="NCBI Taxonomy" id="1391222"/>
    <lineage>
        <taxon>Bacteria</taxon>
        <taxon>Pseudomonadati</taxon>
        <taxon>Pseudomonadota</taxon>
        <taxon>Alphaproteobacteria</taxon>
        <taxon>Sphingomonadales</taxon>
        <taxon>Sphingomonadaceae</taxon>
        <taxon>Novosphingobium</taxon>
    </lineage>
</organism>
<dbReference type="Proteomes" id="UP000561459">
    <property type="component" value="Unassembled WGS sequence"/>
</dbReference>
<comment type="caution">
    <text evidence="2">The sequence shown here is derived from an EMBL/GenBank/DDBJ whole genome shotgun (WGS) entry which is preliminary data.</text>
</comment>
<keyword evidence="3" id="KW-1185">Reference proteome</keyword>
<dbReference type="Pfam" id="PF01663">
    <property type="entry name" value="Phosphodiest"/>
    <property type="match status" value="1"/>
</dbReference>
<sequence length="445" mass="46592">MARGTLTRVLAAALASLALSAGAVQASPVLMISLDGLRPDDVTQAQARGIKVPQLRALMQEGAYASGVVGVLPTLTYPSHTTLITGAAPARHGVSNNLTFDPQARNQQGWYWYASDIRVPTLWQIAHSAGLKTANLHWPVSVGADGIDANLPQIWRTGTADDAKLMAALATPGLLPRLEAQLSPYVQGIDETVEGDAARVKFAQALLADRPALTTVYLAGIDHEEHRSGPGSPAAIATIEKTDALVGDLVSAARKAMPDVTVVVVSDHGFQPITTDINLFAPFVAAGLISLGADGKVSSWQAEPWIAGGTAFVVTARPDDAALTGQVTMLVKKLAADPRYHIARVLDRAETQRSGGPAEAVLTIAMEPGFETGRDPAAALSAPSGYKGMHGYMPDLPQMRSTLIVSGPSLKKRGDLGVVDMRAIAPSVARVLGVPMPSAEKPPVF</sequence>
<feature type="chain" id="PRO_5030526050" evidence="1">
    <location>
        <begin position="27"/>
        <end position="445"/>
    </location>
</feature>
<reference evidence="2 3" key="1">
    <citation type="submission" date="2020-08" db="EMBL/GenBank/DDBJ databases">
        <title>Genomic Encyclopedia of Type Strains, Phase IV (KMG-IV): sequencing the most valuable type-strain genomes for metagenomic binning, comparative biology and taxonomic classification.</title>
        <authorList>
            <person name="Goeker M."/>
        </authorList>
    </citation>
    <scope>NUCLEOTIDE SEQUENCE [LARGE SCALE GENOMIC DNA]</scope>
    <source>
        <strain evidence="2 3">DSM 27568</strain>
    </source>
</reference>
<evidence type="ECO:0000313" key="3">
    <source>
        <dbReference type="Proteomes" id="UP000561459"/>
    </source>
</evidence>
<protein>
    <submittedName>
        <fullName evidence="2">Putative AlkP superfamily pyrophosphatase or phosphodiesterase</fullName>
    </submittedName>
</protein>
<proteinExistence type="predicted"/>
<keyword evidence="1" id="KW-0732">Signal</keyword>
<dbReference type="RefSeq" id="WP_425490585.1">
    <property type="nucleotide sequence ID" value="NZ_JACIDY010000002.1"/>
</dbReference>
<feature type="signal peptide" evidence="1">
    <location>
        <begin position="1"/>
        <end position="26"/>
    </location>
</feature>
<gene>
    <name evidence="2" type="ORF">GGR39_001264</name>
</gene>
<dbReference type="EMBL" id="JACIDY010000002">
    <property type="protein sequence ID" value="MBB3939624.1"/>
    <property type="molecule type" value="Genomic_DNA"/>
</dbReference>
<dbReference type="GO" id="GO:0016787">
    <property type="term" value="F:hydrolase activity"/>
    <property type="evidence" value="ECO:0007669"/>
    <property type="project" value="UniProtKB-ARBA"/>
</dbReference>
<accession>A0A7W6C0V8</accession>
<dbReference type="InterPro" id="IPR002591">
    <property type="entry name" value="Phosphodiest/P_Trfase"/>
</dbReference>
<dbReference type="AlphaFoldDB" id="A0A7W6C0V8"/>
<dbReference type="PANTHER" id="PTHR10151">
    <property type="entry name" value="ECTONUCLEOTIDE PYROPHOSPHATASE/PHOSPHODIESTERASE"/>
    <property type="match status" value="1"/>
</dbReference>
<name>A0A7W6C0V8_9SPHN</name>
<dbReference type="SUPFAM" id="SSF53649">
    <property type="entry name" value="Alkaline phosphatase-like"/>
    <property type="match status" value="1"/>
</dbReference>
<evidence type="ECO:0000256" key="1">
    <source>
        <dbReference type="SAM" id="SignalP"/>
    </source>
</evidence>
<dbReference type="PANTHER" id="PTHR10151:SF120">
    <property type="entry name" value="BIS(5'-ADENOSYL)-TRIPHOSPHATASE"/>
    <property type="match status" value="1"/>
</dbReference>
<dbReference type="InterPro" id="IPR017850">
    <property type="entry name" value="Alkaline_phosphatase_core_sf"/>
</dbReference>
<dbReference type="Gene3D" id="3.40.720.10">
    <property type="entry name" value="Alkaline Phosphatase, subunit A"/>
    <property type="match status" value="1"/>
</dbReference>
<dbReference type="CDD" id="cd16018">
    <property type="entry name" value="Enpp"/>
    <property type="match status" value="1"/>
</dbReference>
<evidence type="ECO:0000313" key="2">
    <source>
        <dbReference type="EMBL" id="MBB3939624.1"/>
    </source>
</evidence>